<accession>A0A3R6HK60</accession>
<dbReference type="Proteomes" id="UP000283732">
    <property type="component" value="Unassembled WGS sequence"/>
</dbReference>
<evidence type="ECO:0000313" key="1">
    <source>
        <dbReference type="EMBL" id="RGZ43237.1"/>
    </source>
</evidence>
<dbReference type="EMBL" id="QRKC01000006">
    <property type="protein sequence ID" value="RHH76208.1"/>
    <property type="molecule type" value="Genomic_DNA"/>
</dbReference>
<protein>
    <submittedName>
        <fullName evidence="2">Uncharacterized protein</fullName>
    </submittedName>
</protein>
<comment type="caution">
    <text evidence="2">The sequence shown here is derived from an EMBL/GenBank/DDBJ whole genome shotgun (WGS) entry which is preliminary data.</text>
</comment>
<dbReference type="Proteomes" id="UP000285173">
    <property type="component" value="Unassembled WGS sequence"/>
</dbReference>
<sequence length="370" mass="42310">MNCPICNQELPEGAKFCHKCRNQIICQECGKALLKDASICVFCGSEIHTNNHSESIFNKVEFSEDANGRRFKAVFTDTTACNIVDVISPFIPTNKKVLISEHTEENGNNTDIIAIDTLHAENPEREQPKQNTSSLLEKIFQIRDEQILLHEKRLKAQSKVDYAGRLTLLFLLYKYNSGEKYIDRDILNSFISAQHLYDGNYRKWLSRNKAMVDISNGKCSLCQAGIEKAEEYLSEVFDDNLTCKWTPGKSSSISNSNTNKANSKRVYNIVKDLNLSPKDKVSLKNFIAKYNPSNGMDYNVYFIYYMQKILLLENITPDHIYSCYKDLGVKFPTNIYQNIADTSKRKAWIDSSDMNNITITTVGENKVEQY</sequence>
<dbReference type="AlphaFoldDB" id="A0A3R6HK60"/>
<evidence type="ECO:0000313" key="2">
    <source>
        <dbReference type="EMBL" id="RHH76208.1"/>
    </source>
</evidence>
<dbReference type="RefSeq" id="WP_122203698.1">
    <property type="nucleotide sequence ID" value="NZ_QRKC01000006.1"/>
</dbReference>
<proteinExistence type="predicted"/>
<evidence type="ECO:0000313" key="3">
    <source>
        <dbReference type="Proteomes" id="UP000283732"/>
    </source>
</evidence>
<organism evidence="2 3">
    <name type="scientific">Parabacteroides merdae</name>
    <dbReference type="NCBI Taxonomy" id="46503"/>
    <lineage>
        <taxon>Bacteria</taxon>
        <taxon>Pseudomonadati</taxon>
        <taxon>Bacteroidota</taxon>
        <taxon>Bacteroidia</taxon>
        <taxon>Bacteroidales</taxon>
        <taxon>Tannerellaceae</taxon>
        <taxon>Parabacteroides</taxon>
    </lineage>
</organism>
<gene>
    <name evidence="2" type="ORF">DW191_13705</name>
    <name evidence="1" type="ORF">DW986_18655</name>
</gene>
<dbReference type="EMBL" id="QSEF01000040">
    <property type="protein sequence ID" value="RGZ43237.1"/>
    <property type="molecule type" value="Genomic_DNA"/>
</dbReference>
<name>A0A3R6HK60_9BACT</name>
<reference evidence="3 4" key="1">
    <citation type="submission" date="2018-08" db="EMBL/GenBank/DDBJ databases">
        <title>A genome reference for cultivated species of the human gut microbiota.</title>
        <authorList>
            <person name="Zou Y."/>
            <person name="Xue W."/>
            <person name="Luo G."/>
        </authorList>
    </citation>
    <scope>NUCLEOTIDE SEQUENCE [LARGE SCALE GENOMIC DNA]</scope>
    <source>
        <strain evidence="2 3">AM16-50</strain>
        <strain evidence="1 4">AM50-15</strain>
    </source>
</reference>
<evidence type="ECO:0000313" key="4">
    <source>
        <dbReference type="Proteomes" id="UP000285173"/>
    </source>
</evidence>